<dbReference type="PANTHER" id="PTHR10000">
    <property type="entry name" value="PHOSPHOSERINE PHOSPHATASE"/>
    <property type="match status" value="1"/>
</dbReference>
<dbReference type="InterPro" id="IPR000150">
    <property type="entry name" value="Cof"/>
</dbReference>
<dbReference type="SFLD" id="SFLDS00003">
    <property type="entry name" value="Haloacid_Dehalogenase"/>
    <property type="match status" value="1"/>
</dbReference>
<dbReference type="InterPro" id="IPR036412">
    <property type="entry name" value="HAD-like_sf"/>
</dbReference>
<proteinExistence type="predicted"/>
<keyword evidence="1" id="KW-0378">Hydrolase</keyword>
<sequence length="269" mass="29326">MTIKHIFSDMDGTLLNDQGVVSAGNQSTIISSGIPFTLVSARSPKQMLAAIQALKLTTPQVGFNGGVIYRVENGEFKVIHDQPIDEKVVKKVVDLVTSHFPSTAISLFDLTHWFVTQIDDGIHHFAHDMPQDPVVIEPSAFWSNPVPIYKITFTILDLAVMNGIYDLLLQADLPGVSVQKSSNVFLDITNQQAQKSAGVRYILEQEALDPSQTAAFGDGPNDLPMLKMVGLPIVMANALPSVKKGAKYMTADHDDDGVGRGIEKFVLPR</sequence>
<dbReference type="EMBL" id="WNJO01000009">
    <property type="protein sequence ID" value="MTV82714.1"/>
    <property type="molecule type" value="Genomic_DNA"/>
</dbReference>
<dbReference type="GO" id="GO:0016791">
    <property type="term" value="F:phosphatase activity"/>
    <property type="evidence" value="ECO:0007669"/>
    <property type="project" value="TreeGrafter"/>
</dbReference>
<dbReference type="NCBIfam" id="TIGR00099">
    <property type="entry name" value="Cof-subfamily"/>
    <property type="match status" value="1"/>
</dbReference>
<dbReference type="InterPro" id="IPR023214">
    <property type="entry name" value="HAD_sf"/>
</dbReference>
<evidence type="ECO:0000313" key="1">
    <source>
        <dbReference type="EMBL" id="MTV82714.1"/>
    </source>
</evidence>
<name>A0A7X2XW11_9LACO</name>
<dbReference type="Gene3D" id="3.30.1240.10">
    <property type="match status" value="1"/>
</dbReference>
<dbReference type="SUPFAM" id="SSF56784">
    <property type="entry name" value="HAD-like"/>
    <property type="match status" value="1"/>
</dbReference>
<gene>
    <name evidence="1" type="ORF">GM612_08660</name>
</gene>
<organism evidence="1 2">
    <name type="scientific">Secundilactobacillus folii</name>
    <dbReference type="NCBI Taxonomy" id="2678357"/>
    <lineage>
        <taxon>Bacteria</taxon>
        <taxon>Bacillati</taxon>
        <taxon>Bacillota</taxon>
        <taxon>Bacilli</taxon>
        <taxon>Lactobacillales</taxon>
        <taxon>Lactobacillaceae</taxon>
        <taxon>Secundilactobacillus</taxon>
    </lineage>
</organism>
<protein>
    <submittedName>
        <fullName evidence="1">Cof-type HAD-IIB family hydrolase</fullName>
    </submittedName>
</protein>
<dbReference type="InterPro" id="IPR006379">
    <property type="entry name" value="HAD-SF_hydro_IIB"/>
</dbReference>
<dbReference type="NCBIfam" id="TIGR01484">
    <property type="entry name" value="HAD-SF-IIB"/>
    <property type="match status" value="1"/>
</dbReference>
<keyword evidence="2" id="KW-1185">Reference proteome</keyword>
<dbReference type="Pfam" id="PF08282">
    <property type="entry name" value="Hydrolase_3"/>
    <property type="match status" value="1"/>
</dbReference>
<dbReference type="RefSeq" id="WP_155431981.1">
    <property type="nucleotide sequence ID" value="NZ_WNJO01000009.1"/>
</dbReference>
<evidence type="ECO:0000313" key="2">
    <source>
        <dbReference type="Proteomes" id="UP000466388"/>
    </source>
</evidence>
<dbReference type="GO" id="GO:0005829">
    <property type="term" value="C:cytosol"/>
    <property type="evidence" value="ECO:0007669"/>
    <property type="project" value="TreeGrafter"/>
</dbReference>
<dbReference type="AlphaFoldDB" id="A0A7X2XW11"/>
<dbReference type="Gene3D" id="3.40.50.1000">
    <property type="entry name" value="HAD superfamily/HAD-like"/>
    <property type="match status" value="1"/>
</dbReference>
<dbReference type="PROSITE" id="PS01229">
    <property type="entry name" value="COF_2"/>
    <property type="match status" value="1"/>
</dbReference>
<reference evidence="1 2" key="1">
    <citation type="submission" date="2019-11" db="EMBL/GenBank/DDBJ databases">
        <title>Lactobacillus sp. nov. CRM56-3, isolated from fermented tea leaves.</title>
        <authorList>
            <person name="Phuengjayaem S."/>
            <person name="Tanasupawat S."/>
        </authorList>
    </citation>
    <scope>NUCLEOTIDE SEQUENCE [LARGE SCALE GENOMIC DNA]</scope>
    <source>
        <strain evidence="1 2">CRM56-3</strain>
    </source>
</reference>
<accession>A0A7X2XW11</accession>
<dbReference type="Proteomes" id="UP000466388">
    <property type="component" value="Unassembled WGS sequence"/>
</dbReference>
<comment type="caution">
    <text evidence="1">The sequence shown here is derived from an EMBL/GenBank/DDBJ whole genome shotgun (WGS) entry which is preliminary data.</text>
</comment>
<dbReference type="SFLD" id="SFLDG01140">
    <property type="entry name" value="C2.B:_Phosphomannomutase_and_P"/>
    <property type="match status" value="1"/>
</dbReference>
<dbReference type="GO" id="GO:0000287">
    <property type="term" value="F:magnesium ion binding"/>
    <property type="evidence" value="ECO:0007669"/>
    <property type="project" value="TreeGrafter"/>
</dbReference>
<dbReference type="PANTHER" id="PTHR10000:SF8">
    <property type="entry name" value="HAD SUPERFAMILY HYDROLASE-LIKE, TYPE 3"/>
    <property type="match status" value="1"/>
</dbReference>